<dbReference type="Proteomes" id="UP000658258">
    <property type="component" value="Unassembled WGS sequence"/>
</dbReference>
<keyword evidence="2" id="KW-1185">Reference proteome</keyword>
<evidence type="ECO:0000313" key="2">
    <source>
        <dbReference type="Proteomes" id="UP000658258"/>
    </source>
</evidence>
<dbReference type="EMBL" id="BNAG01000006">
    <property type="protein sequence ID" value="GHE75738.1"/>
    <property type="molecule type" value="Genomic_DNA"/>
</dbReference>
<comment type="caution">
    <text evidence="1">The sequence shown here is derived from an EMBL/GenBank/DDBJ whole genome shotgun (WGS) entry which is preliminary data.</text>
</comment>
<reference evidence="2" key="1">
    <citation type="journal article" date="2019" name="Int. J. Syst. Evol. Microbiol.">
        <title>The Global Catalogue of Microorganisms (GCM) 10K type strain sequencing project: providing services to taxonomists for standard genome sequencing and annotation.</title>
        <authorList>
            <consortium name="The Broad Institute Genomics Platform"/>
            <consortium name="The Broad Institute Genome Sequencing Center for Infectious Disease"/>
            <person name="Wu L."/>
            <person name="Ma J."/>
        </authorList>
    </citation>
    <scope>NUCLEOTIDE SEQUENCE [LARGE SCALE GENOMIC DNA]</scope>
    <source>
        <strain evidence="2">CGMCC 1.15111</strain>
    </source>
</reference>
<evidence type="ECO:0008006" key="3">
    <source>
        <dbReference type="Google" id="ProtNLM"/>
    </source>
</evidence>
<organism evidence="1 2">
    <name type="scientific">Roseivirga thermotolerans</name>
    <dbReference type="NCBI Taxonomy" id="1758176"/>
    <lineage>
        <taxon>Bacteria</taxon>
        <taxon>Pseudomonadati</taxon>
        <taxon>Bacteroidota</taxon>
        <taxon>Cytophagia</taxon>
        <taxon>Cytophagales</taxon>
        <taxon>Roseivirgaceae</taxon>
        <taxon>Roseivirga</taxon>
    </lineage>
</organism>
<dbReference type="RefSeq" id="WP_189631698.1">
    <property type="nucleotide sequence ID" value="NZ_BNAG01000006.1"/>
</dbReference>
<protein>
    <recommendedName>
        <fullName evidence="3">YD repeat-containing protein</fullName>
    </recommendedName>
</protein>
<accession>A0ABQ3IDI0</accession>
<proteinExistence type="predicted"/>
<gene>
    <name evidence="1" type="ORF">GCM10011340_35880</name>
</gene>
<sequence>MKVIYKITLLFFVAIGLPAQDLPKIVPLSPNAASIVKYGEIPVGYFTGTPNIQIPIYTIQSGELSLPLSLSYHAGGNKVESVASWVGLGWSLSSIPSISRSVRGIPDESGGYFEKYSGKTVQELWNLDESNTTFQSYRQDLYNGVADSEPDIFSYSLPGESGKFFYNQEVDAFITFPKSNLKISRSGHVFTLTTQDGTKFIFDERETIPSGSALITTTWYASSMISASGKDNIQFTYLNESPIQKTKNVVTKYHYLSGLSNGYPSDNGSTLTINTTNAKVIDQIIFKNGYVKFNKNTSSYRADINGGYSLNNVSVHDNYQQLIAQHKFTFSYKQGTGNSGAGTACYNADTQSKTWMFLDKLEQVSNDDSNISLSYLFEYNDSYLPACRYSAAQDYWGYYNGSESNSDLIPSYYLPNSNNLIAGANRSVNPDYSDFGILEKMTYPTGGYTEFVFENNVAFTSDLQPQYSSGGQIIAGDEYFDAEETLPATNSFQKTFTINNPPEPFLNNNNPNGGATVSFEIQNPGCDLSGGANPCAYFTVTSASSPTYYIQIQGSSFYLPNGIYTMTASFNQPSPNTNYRDFIFMANWQEIVNYQDGNRYAGGLRIKEIRNYANSATQPIVRRYKYTKEYNSTESSGDVFSIPNFRYSEVVTYQNSTPPQSGVDRSTLLRVRSVSNIQQVSHSGSYVGYSTVFEETDNVNETGYSEYHYSNAKDEPQHYGFPYPPDQSIELERGQLIKKRDFKKVETGFEKVQEKNMTFTSVAFDSSLEYPKSSFAIKWGNLTISEIAPNTWTAQTMVDYQVFGGWKALANESNTSYYSSGSVTTSSDYFYDNSKHLLPTRIRTIDSNGRHFFNVTKFPQDIGNPNTAIIALINQNRLTQTIERRTFVDVDTDAVIDPGEELNTEKHDFKEWYSNVVMPEFIKNTTGSNNLEDRIVFSAYYSNGSLKEVSKAGGTKIVYVWGYNGEYPVAMIENATFTVGQPNTISGAQQTLIDNAVAATVNETSQNSEDNLRDKLQLLRQGFPKAMVTTYTYDPLVGVTSITSPNGLTNYYEYDGFNRLKYIRDDSGNILKKNEYVYQQNANTTNN</sequence>
<name>A0ABQ3IDI0_9BACT</name>
<evidence type="ECO:0000313" key="1">
    <source>
        <dbReference type="EMBL" id="GHE75738.1"/>
    </source>
</evidence>